<name>A0A8C1DGU0_CYPCA</name>
<sequence>MEVSIVLLLCVGATLAQDFMSPTLDILAEFKKIKTMEEKLNALNDEVRELRSKNEEKVKVAFSFLLLLIGIFTAPVKGISASVKLLKNSNFVVAASDKPPGQDTKETTCNSVLFLNMGTR</sequence>
<feature type="signal peptide" evidence="3">
    <location>
        <begin position="1"/>
        <end position="16"/>
    </location>
</feature>
<evidence type="ECO:0000313" key="4">
    <source>
        <dbReference type="Ensembl" id="ENSCCRP00000062147.2"/>
    </source>
</evidence>
<evidence type="ECO:0000256" key="3">
    <source>
        <dbReference type="SAM" id="SignalP"/>
    </source>
</evidence>
<feature type="coiled-coil region" evidence="1">
    <location>
        <begin position="26"/>
        <end position="60"/>
    </location>
</feature>
<protein>
    <submittedName>
        <fullName evidence="4">Uncharacterized protein</fullName>
    </submittedName>
</protein>
<dbReference type="Ensembl" id="ENSCCRT00000067363.2">
    <property type="protein sequence ID" value="ENSCCRP00000062147.2"/>
    <property type="gene ID" value="ENSCCRG00000033431.2"/>
</dbReference>
<dbReference type="AlphaFoldDB" id="A0A8C1DGU0"/>
<evidence type="ECO:0000256" key="1">
    <source>
        <dbReference type="SAM" id="Coils"/>
    </source>
</evidence>
<keyword evidence="5" id="KW-1185">Reference proteome</keyword>
<feature type="chain" id="PRO_5039955569" evidence="3">
    <location>
        <begin position="17"/>
        <end position="120"/>
    </location>
</feature>
<reference evidence="4" key="1">
    <citation type="submission" date="2025-08" db="UniProtKB">
        <authorList>
            <consortium name="Ensembl"/>
        </authorList>
    </citation>
    <scope>IDENTIFICATION</scope>
</reference>
<proteinExistence type="predicted"/>
<keyword evidence="2" id="KW-0472">Membrane</keyword>
<reference evidence="4" key="2">
    <citation type="submission" date="2025-09" db="UniProtKB">
        <authorList>
            <consortium name="Ensembl"/>
        </authorList>
    </citation>
    <scope>IDENTIFICATION</scope>
</reference>
<accession>A0A8C1DGU0</accession>
<organism evidence="4 5">
    <name type="scientific">Cyprinus carpio carpio</name>
    <dbReference type="NCBI Taxonomy" id="630221"/>
    <lineage>
        <taxon>Eukaryota</taxon>
        <taxon>Metazoa</taxon>
        <taxon>Chordata</taxon>
        <taxon>Craniata</taxon>
        <taxon>Vertebrata</taxon>
        <taxon>Euteleostomi</taxon>
        <taxon>Actinopterygii</taxon>
        <taxon>Neopterygii</taxon>
        <taxon>Teleostei</taxon>
        <taxon>Ostariophysi</taxon>
        <taxon>Cypriniformes</taxon>
        <taxon>Cyprinidae</taxon>
        <taxon>Cyprininae</taxon>
        <taxon>Cyprinus</taxon>
    </lineage>
</organism>
<keyword evidence="1" id="KW-0175">Coiled coil</keyword>
<evidence type="ECO:0000313" key="5">
    <source>
        <dbReference type="Proteomes" id="UP001108240"/>
    </source>
</evidence>
<keyword evidence="2" id="KW-1133">Transmembrane helix</keyword>
<feature type="transmembrane region" description="Helical" evidence="2">
    <location>
        <begin position="60"/>
        <end position="79"/>
    </location>
</feature>
<keyword evidence="2" id="KW-0812">Transmembrane</keyword>
<dbReference type="Proteomes" id="UP001108240">
    <property type="component" value="Unplaced"/>
</dbReference>
<keyword evidence="3" id="KW-0732">Signal</keyword>
<evidence type="ECO:0000256" key="2">
    <source>
        <dbReference type="SAM" id="Phobius"/>
    </source>
</evidence>